<accession>A0A382NS99</accession>
<name>A0A382NS99_9ZZZZ</name>
<evidence type="ECO:0000259" key="1">
    <source>
        <dbReference type="Pfam" id="PF01695"/>
    </source>
</evidence>
<dbReference type="EMBL" id="UINC01101967">
    <property type="protein sequence ID" value="SVC63215.1"/>
    <property type="molecule type" value="Genomic_DNA"/>
</dbReference>
<organism evidence="2">
    <name type="scientific">marine metagenome</name>
    <dbReference type="NCBI Taxonomy" id="408172"/>
    <lineage>
        <taxon>unclassified sequences</taxon>
        <taxon>metagenomes</taxon>
        <taxon>ecological metagenomes</taxon>
    </lineage>
</organism>
<feature type="domain" description="IstB-like ATP-binding" evidence="1">
    <location>
        <begin position="5"/>
        <end position="57"/>
    </location>
</feature>
<dbReference type="Pfam" id="PF01695">
    <property type="entry name" value="IstB_IS21"/>
    <property type="match status" value="1"/>
</dbReference>
<dbReference type="InterPro" id="IPR027417">
    <property type="entry name" value="P-loop_NTPase"/>
</dbReference>
<gene>
    <name evidence="2" type="ORF">METZ01_LOCUS316069</name>
</gene>
<reference evidence="2" key="1">
    <citation type="submission" date="2018-05" db="EMBL/GenBank/DDBJ databases">
        <authorList>
            <person name="Lanie J.A."/>
            <person name="Ng W.-L."/>
            <person name="Kazmierczak K.M."/>
            <person name="Andrzejewski T.M."/>
            <person name="Davidsen T.M."/>
            <person name="Wayne K.J."/>
            <person name="Tettelin H."/>
            <person name="Glass J.I."/>
            <person name="Rusch D."/>
            <person name="Podicherti R."/>
            <person name="Tsui H.-C.T."/>
            <person name="Winkler M.E."/>
        </authorList>
    </citation>
    <scope>NUCLEOTIDE SEQUENCE</scope>
</reference>
<sequence>MNIGHAYSSYQKKLAQLAKNKLLILNEWGMEKLSTRQANYLLDLMKERYQKTSIIIAR</sequence>
<evidence type="ECO:0000313" key="2">
    <source>
        <dbReference type="EMBL" id="SVC63215.1"/>
    </source>
</evidence>
<dbReference type="GO" id="GO:0005524">
    <property type="term" value="F:ATP binding"/>
    <property type="evidence" value="ECO:0007669"/>
    <property type="project" value="InterPro"/>
</dbReference>
<dbReference type="InterPro" id="IPR002611">
    <property type="entry name" value="IstB_ATP-bd"/>
</dbReference>
<proteinExistence type="predicted"/>
<protein>
    <recommendedName>
        <fullName evidence="1">IstB-like ATP-binding domain-containing protein</fullName>
    </recommendedName>
</protein>
<dbReference type="Gene3D" id="3.40.50.300">
    <property type="entry name" value="P-loop containing nucleotide triphosphate hydrolases"/>
    <property type="match status" value="1"/>
</dbReference>
<dbReference type="AlphaFoldDB" id="A0A382NS99"/>